<feature type="region of interest" description="Disordered" evidence="1">
    <location>
        <begin position="26"/>
        <end position="89"/>
    </location>
</feature>
<evidence type="ECO:0000313" key="3">
    <source>
        <dbReference type="Proteomes" id="UP000604117"/>
    </source>
</evidence>
<reference evidence="2 3" key="1">
    <citation type="submission" date="2021-01" db="EMBL/GenBank/DDBJ databases">
        <title>Whole genome shotgun sequence of Asanoa siamensis NBRC 107932.</title>
        <authorList>
            <person name="Komaki H."/>
            <person name="Tamura T."/>
        </authorList>
    </citation>
    <scope>NUCLEOTIDE SEQUENCE [LARGE SCALE GENOMIC DNA]</scope>
    <source>
        <strain evidence="2 3">NBRC 107932</strain>
    </source>
</reference>
<proteinExistence type="predicted"/>
<protein>
    <submittedName>
        <fullName evidence="2">Uncharacterized protein</fullName>
    </submittedName>
</protein>
<keyword evidence="3" id="KW-1185">Reference proteome</keyword>
<comment type="caution">
    <text evidence="2">The sequence shown here is derived from an EMBL/GenBank/DDBJ whole genome shotgun (WGS) entry which is preliminary data.</text>
</comment>
<sequence length="89" mass="10470">MPLDLVWQPTQRCHQIEALERHFRHDVRRRRKPTGPEEVVEDTPPPESVARQIERDRAQPCLVVGHLKEPPRSGDRSDERLLHNVLRLS</sequence>
<feature type="compositionally biased region" description="Basic and acidic residues" evidence="1">
    <location>
        <begin position="66"/>
        <end position="82"/>
    </location>
</feature>
<organism evidence="2 3">
    <name type="scientific">Asanoa siamensis</name>
    <dbReference type="NCBI Taxonomy" id="926357"/>
    <lineage>
        <taxon>Bacteria</taxon>
        <taxon>Bacillati</taxon>
        <taxon>Actinomycetota</taxon>
        <taxon>Actinomycetes</taxon>
        <taxon>Micromonosporales</taxon>
        <taxon>Micromonosporaceae</taxon>
        <taxon>Asanoa</taxon>
    </lineage>
</organism>
<dbReference type="EMBL" id="BONE01000129">
    <property type="protein sequence ID" value="GIF78271.1"/>
    <property type="molecule type" value="Genomic_DNA"/>
</dbReference>
<dbReference type="Proteomes" id="UP000604117">
    <property type="component" value="Unassembled WGS sequence"/>
</dbReference>
<accession>A0ABQ4D400</accession>
<gene>
    <name evidence="2" type="ORF">Asi02nite_77890</name>
</gene>
<evidence type="ECO:0000313" key="2">
    <source>
        <dbReference type="EMBL" id="GIF78271.1"/>
    </source>
</evidence>
<evidence type="ECO:0000256" key="1">
    <source>
        <dbReference type="SAM" id="MobiDB-lite"/>
    </source>
</evidence>
<name>A0ABQ4D400_9ACTN</name>